<keyword evidence="4 11" id="KW-0479">Metal-binding</keyword>
<dbReference type="CDD" id="cd00769">
    <property type="entry name" value="PheRS_beta_core"/>
    <property type="match status" value="1"/>
</dbReference>
<dbReference type="HAMAP" id="MF_00283">
    <property type="entry name" value="Phe_tRNA_synth_beta1"/>
    <property type="match status" value="1"/>
</dbReference>
<dbReference type="InterPro" id="IPR005146">
    <property type="entry name" value="B3/B4_tRNA-bd"/>
</dbReference>
<dbReference type="InterPro" id="IPR005147">
    <property type="entry name" value="tRNA_synthase_B5-dom"/>
</dbReference>
<dbReference type="OrthoDB" id="9805455at2"/>
<keyword evidence="7 11" id="KW-0460">Magnesium</keyword>
<name>B5Y860_COPPD</name>
<evidence type="ECO:0000256" key="3">
    <source>
        <dbReference type="ARBA" id="ARBA00022598"/>
    </source>
</evidence>
<evidence type="ECO:0000259" key="13">
    <source>
        <dbReference type="PROSITE" id="PS51483"/>
    </source>
</evidence>
<dbReference type="NCBIfam" id="TIGR00472">
    <property type="entry name" value="pheT_bact"/>
    <property type="match status" value="1"/>
</dbReference>
<dbReference type="InterPro" id="IPR036690">
    <property type="entry name" value="Fdx_antiC-bd_sf"/>
</dbReference>
<dbReference type="KEGG" id="cpo:COPRO5265_0602"/>
<dbReference type="Pfam" id="PF17759">
    <property type="entry name" value="tRNA_synthFbeta"/>
    <property type="match status" value="1"/>
</dbReference>
<keyword evidence="8 11" id="KW-0648">Protein biosynthesis</keyword>
<feature type="domain" description="FDX-ACB" evidence="12">
    <location>
        <begin position="706"/>
        <end position="796"/>
    </location>
</feature>
<sequence length="797" mass="89794">MKFSFNQLKKFWQEKDQVTWQQVKSYLEKHLEVEVEEEVPIDIPDSWWLKEVAPANEKNSRAEVHLENGSVIPVYLPEEVSHSNSSGTSICVLVDTKSGTLLSRGDLGPLQELLGFATVSSNGSEAGSPKEAGTSAGRDDLSDLVLLRNAPEGPLKEVLELPDMLIKLSVLPNRGDLSHLFGLAREIACGMGLTLVVPTFQHKLEKRNGLVSIQTDGCLVYVGMLLENLRVEESPWWLKLELMRFGQRCINNVVDLTNYFLFNYGQPMHAFDFDTLTDHRIVVRQAKPGEKLVLLNNEEVTLDEDCMVIADAVKPVGVAGVMGGRDASVSSQTKRVLLEVAAFAPSSVAMSSRKLGVRTDASMLYERGVAPFGQVDMALLFADFVEQMGCAQATALWFAGEERRYRLVDYNPQRIVKLSSVKDQDLVDMISTKQWEVITEEGNNDGKKKIRIPAYRWDITRTEDLVDELVKFVGYDRIPSLPLMDYIPFREKESITKENKLREASSLYFQEVFMVSLISDKDVQNISAHMGIDAKNVLAVDNPVSRELAYLRPNLLISLIKAALLNQNRFHDDVHLFEIGSVFTRVSKDANSTEVEERRHIAYLSKGLYWENALDKDLWSYREFKGALENIFERCSLTLGWENAFVSWAESQFSGIIKYEGREVGQVGMLKPSLLKAYDLKGPVFAAELDLDVLPLVTGREPVFPLKFPQSWRDLSVVMPVEVPVSELAKLFEGEPLVKDWKVVDLYRGEKLSPSEKSVTVRVWLGAEDHTVSSEEVDQVVERVLGRLTEAGWHLRT</sequence>
<evidence type="ECO:0000313" key="14">
    <source>
        <dbReference type="EMBL" id="ACI17632.1"/>
    </source>
</evidence>
<dbReference type="InterPro" id="IPR004532">
    <property type="entry name" value="Phe-tRNA-ligase_IIc_bsu_bact"/>
</dbReference>
<reference evidence="14 15" key="2">
    <citation type="journal article" date="2014" name="Genome Announc.">
        <title>Complete Genome Sequence of Coprothermobacter proteolyticus DSM 5265.</title>
        <authorList>
            <person name="Alexiev A."/>
            <person name="Coil D.A."/>
            <person name="Badger J.H."/>
            <person name="Enticknap J."/>
            <person name="Ward N."/>
            <person name="Robb F.T."/>
            <person name="Eisen J.A."/>
        </authorList>
    </citation>
    <scope>NUCLEOTIDE SEQUENCE [LARGE SCALE GENOMIC DNA]</scope>
    <source>
        <strain evidence="15">ATCC 35245 / DSM 5265 / OCM 4 / BT</strain>
    </source>
</reference>
<dbReference type="EC" id="6.1.1.20" evidence="11"/>
<dbReference type="GO" id="GO:0005524">
    <property type="term" value="F:ATP binding"/>
    <property type="evidence" value="ECO:0007669"/>
    <property type="project" value="UniProtKB-UniRule"/>
</dbReference>
<dbReference type="SMART" id="SM00873">
    <property type="entry name" value="B3_4"/>
    <property type="match status" value="1"/>
</dbReference>
<comment type="caution">
    <text evidence="11">Lacks conserved residue(s) required for the propagation of feature annotation.</text>
</comment>
<keyword evidence="3 11" id="KW-0436">Ligase</keyword>
<dbReference type="STRING" id="309798.COPRO5265_0602"/>
<dbReference type="PROSITE" id="PS51447">
    <property type="entry name" value="FDX_ACB"/>
    <property type="match status" value="1"/>
</dbReference>
<evidence type="ECO:0000256" key="8">
    <source>
        <dbReference type="ARBA" id="ARBA00022917"/>
    </source>
</evidence>
<evidence type="ECO:0000256" key="6">
    <source>
        <dbReference type="ARBA" id="ARBA00022840"/>
    </source>
</evidence>
<evidence type="ECO:0000256" key="1">
    <source>
        <dbReference type="ARBA" id="ARBA00008653"/>
    </source>
</evidence>
<dbReference type="SUPFAM" id="SSF55681">
    <property type="entry name" value="Class II aaRS and biotin synthetases"/>
    <property type="match status" value="1"/>
</dbReference>
<dbReference type="InterPro" id="IPR041616">
    <property type="entry name" value="PheRS_beta_core"/>
</dbReference>
<protein>
    <recommendedName>
        <fullName evidence="11">Phenylalanine--tRNA ligase beta subunit</fullName>
        <ecNumber evidence="11">6.1.1.20</ecNumber>
    </recommendedName>
    <alternativeName>
        <fullName evidence="11">Phenylalanyl-tRNA synthetase beta subunit</fullName>
        <shortName evidence="11">PheRS</shortName>
    </alternativeName>
</protein>
<gene>
    <name evidence="11 14" type="primary">pheT</name>
    <name evidence="14" type="ordered locus">COPRO5265_0602</name>
</gene>
<dbReference type="InterPro" id="IPR020825">
    <property type="entry name" value="Phe-tRNA_synthase-like_B3/B4"/>
</dbReference>
<dbReference type="InterPro" id="IPR045060">
    <property type="entry name" value="Phe-tRNA-ligase_IIc_bsu"/>
</dbReference>
<comment type="subcellular location">
    <subcellularLocation>
        <location evidence="11">Cytoplasm</location>
    </subcellularLocation>
</comment>
<dbReference type="GO" id="GO:0000287">
    <property type="term" value="F:magnesium ion binding"/>
    <property type="evidence" value="ECO:0007669"/>
    <property type="project" value="UniProtKB-UniRule"/>
</dbReference>
<evidence type="ECO:0000256" key="10">
    <source>
        <dbReference type="ARBA" id="ARBA00049255"/>
    </source>
</evidence>
<dbReference type="PANTHER" id="PTHR10947">
    <property type="entry name" value="PHENYLALANYL-TRNA SYNTHETASE BETA CHAIN AND LEUCINE-RICH REPEAT-CONTAINING PROTEIN 47"/>
    <property type="match status" value="1"/>
</dbReference>
<dbReference type="Pfam" id="PF03147">
    <property type="entry name" value="FDX-ACB"/>
    <property type="match status" value="1"/>
</dbReference>
<feature type="domain" description="B5" evidence="13">
    <location>
        <begin position="403"/>
        <end position="480"/>
    </location>
</feature>
<dbReference type="GO" id="GO:0004826">
    <property type="term" value="F:phenylalanine-tRNA ligase activity"/>
    <property type="evidence" value="ECO:0007669"/>
    <property type="project" value="UniProtKB-UniRule"/>
</dbReference>
<evidence type="ECO:0000256" key="4">
    <source>
        <dbReference type="ARBA" id="ARBA00022723"/>
    </source>
</evidence>
<dbReference type="Gene3D" id="3.30.930.10">
    <property type="entry name" value="Bira Bifunctional Protein, Domain 2"/>
    <property type="match status" value="1"/>
</dbReference>
<dbReference type="InterPro" id="IPR045864">
    <property type="entry name" value="aa-tRNA-synth_II/BPL/LPL"/>
</dbReference>
<dbReference type="GO" id="GO:0003723">
    <property type="term" value="F:RNA binding"/>
    <property type="evidence" value="ECO:0007669"/>
    <property type="project" value="InterPro"/>
</dbReference>
<dbReference type="RefSeq" id="WP_012544284.1">
    <property type="nucleotide sequence ID" value="NC_011295.1"/>
</dbReference>
<feature type="binding site" evidence="11">
    <location>
        <position position="468"/>
    </location>
    <ligand>
        <name>Mg(2+)</name>
        <dbReference type="ChEBI" id="CHEBI:18420"/>
        <note>shared with alpha subunit</note>
    </ligand>
</feature>
<dbReference type="AlphaFoldDB" id="B5Y860"/>
<dbReference type="Pfam" id="PF03483">
    <property type="entry name" value="B3_4"/>
    <property type="match status" value="1"/>
</dbReference>
<evidence type="ECO:0000256" key="9">
    <source>
        <dbReference type="ARBA" id="ARBA00023146"/>
    </source>
</evidence>
<comment type="cofactor">
    <cofactor evidence="11">
        <name>Mg(2+)</name>
        <dbReference type="ChEBI" id="CHEBI:18420"/>
    </cofactor>
    <text evidence="11">Binds 2 magnesium ions per tetramer.</text>
</comment>
<feature type="binding site" evidence="11">
    <location>
        <position position="458"/>
    </location>
    <ligand>
        <name>Mg(2+)</name>
        <dbReference type="ChEBI" id="CHEBI:18420"/>
        <note>shared with alpha subunit</note>
    </ligand>
</feature>
<reference evidence="15" key="1">
    <citation type="submission" date="2008-08" db="EMBL/GenBank/DDBJ databases">
        <title>The complete genome sequence of Coprothermobacter proteolyticus strain ATCC 5245 / DSM 5265 / BT.</title>
        <authorList>
            <person name="Dodson R.J."/>
            <person name="Durkin A.S."/>
            <person name="Wu M."/>
            <person name="Eisen J."/>
            <person name="Sutton G."/>
        </authorList>
    </citation>
    <scope>NUCLEOTIDE SEQUENCE [LARGE SCALE GENOMIC DNA]</scope>
    <source>
        <strain evidence="15">ATCC 35245 / DSM 5265 / OCM 4 / BT</strain>
    </source>
</reference>
<dbReference type="SUPFAM" id="SSF46955">
    <property type="entry name" value="Putative DNA-binding domain"/>
    <property type="match status" value="2"/>
</dbReference>
<feature type="binding site" evidence="11">
    <location>
        <position position="464"/>
    </location>
    <ligand>
        <name>Mg(2+)</name>
        <dbReference type="ChEBI" id="CHEBI:18420"/>
        <note>shared with alpha subunit</note>
    </ligand>
</feature>
<evidence type="ECO:0000256" key="11">
    <source>
        <dbReference type="HAMAP-Rule" id="MF_00283"/>
    </source>
</evidence>
<dbReference type="InterPro" id="IPR005121">
    <property type="entry name" value="Fdx_antiC-bd"/>
</dbReference>
<comment type="similarity">
    <text evidence="1 11">Belongs to the phenylalanyl-tRNA synthetase beta subunit family. Type 1 subfamily.</text>
</comment>
<dbReference type="Gene3D" id="3.30.70.380">
    <property type="entry name" value="Ferrodoxin-fold anticodon-binding domain"/>
    <property type="match status" value="1"/>
</dbReference>
<dbReference type="InterPro" id="IPR009061">
    <property type="entry name" value="DNA-bd_dom_put_sf"/>
</dbReference>
<keyword evidence="15" id="KW-1185">Reference proteome</keyword>
<keyword evidence="9 11" id="KW-0030">Aminoacyl-tRNA synthetase</keyword>
<comment type="subunit">
    <text evidence="2 11">Tetramer of two alpha and two beta subunits.</text>
</comment>
<dbReference type="HOGENOM" id="CLU_016891_0_0_9"/>
<dbReference type="Proteomes" id="UP000001732">
    <property type="component" value="Chromosome"/>
</dbReference>
<dbReference type="PROSITE" id="PS51483">
    <property type="entry name" value="B5"/>
    <property type="match status" value="1"/>
</dbReference>
<evidence type="ECO:0000256" key="7">
    <source>
        <dbReference type="ARBA" id="ARBA00022842"/>
    </source>
</evidence>
<evidence type="ECO:0000313" key="15">
    <source>
        <dbReference type="Proteomes" id="UP000001732"/>
    </source>
</evidence>
<keyword evidence="5 11" id="KW-0547">Nucleotide-binding</keyword>
<evidence type="ECO:0000256" key="2">
    <source>
        <dbReference type="ARBA" id="ARBA00011209"/>
    </source>
</evidence>
<comment type="catalytic activity">
    <reaction evidence="10 11">
        <text>tRNA(Phe) + L-phenylalanine + ATP = L-phenylalanyl-tRNA(Phe) + AMP + diphosphate + H(+)</text>
        <dbReference type="Rhea" id="RHEA:19413"/>
        <dbReference type="Rhea" id="RHEA-COMP:9668"/>
        <dbReference type="Rhea" id="RHEA-COMP:9699"/>
        <dbReference type="ChEBI" id="CHEBI:15378"/>
        <dbReference type="ChEBI" id="CHEBI:30616"/>
        <dbReference type="ChEBI" id="CHEBI:33019"/>
        <dbReference type="ChEBI" id="CHEBI:58095"/>
        <dbReference type="ChEBI" id="CHEBI:78442"/>
        <dbReference type="ChEBI" id="CHEBI:78531"/>
        <dbReference type="ChEBI" id="CHEBI:456215"/>
        <dbReference type="EC" id="6.1.1.20"/>
    </reaction>
</comment>
<dbReference type="Gene3D" id="3.30.56.10">
    <property type="match status" value="1"/>
</dbReference>
<evidence type="ECO:0000259" key="12">
    <source>
        <dbReference type="PROSITE" id="PS51447"/>
    </source>
</evidence>
<accession>B5Y860</accession>
<dbReference type="SUPFAM" id="SSF56037">
    <property type="entry name" value="PheT/TilS domain"/>
    <property type="match status" value="1"/>
</dbReference>
<proteinExistence type="inferred from homology"/>
<dbReference type="EMBL" id="CP001145">
    <property type="protein sequence ID" value="ACI17632.1"/>
    <property type="molecule type" value="Genomic_DNA"/>
</dbReference>
<keyword evidence="11" id="KW-0963">Cytoplasm</keyword>
<dbReference type="GO" id="GO:0006432">
    <property type="term" value="P:phenylalanyl-tRNA aminoacylation"/>
    <property type="evidence" value="ECO:0007669"/>
    <property type="project" value="UniProtKB-UniRule"/>
</dbReference>
<organism evidence="14 15">
    <name type="scientific">Coprothermobacter proteolyticus (strain ATCC 35245 / DSM 5265 / OCM 4 / BT)</name>
    <dbReference type="NCBI Taxonomy" id="309798"/>
    <lineage>
        <taxon>Bacteria</taxon>
        <taxon>Pseudomonadati</taxon>
        <taxon>Coprothermobacterota</taxon>
        <taxon>Coprothermobacteria</taxon>
        <taxon>Coprothermobacterales</taxon>
        <taxon>Coprothermobacteraceae</taxon>
        <taxon>Coprothermobacter</taxon>
    </lineage>
</organism>
<dbReference type="SUPFAM" id="SSF54991">
    <property type="entry name" value="Anticodon-binding domain of PheRS"/>
    <property type="match status" value="1"/>
</dbReference>
<evidence type="ECO:0000256" key="5">
    <source>
        <dbReference type="ARBA" id="ARBA00022741"/>
    </source>
</evidence>
<dbReference type="SMART" id="SM00896">
    <property type="entry name" value="FDX-ACB"/>
    <property type="match status" value="1"/>
</dbReference>
<dbReference type="eggNOG" id="COG0072">
    <property type="taxonomic scope" value="Bacteria"/>
</dbReference>
<keyword evidence="6 11" id="KW-0067">ATP-binding</keyword>
<dbReference type="SMART" id="SM00874">
    <property type="entry name" value="B5"/>
    <property type="match status" value="1"/>
</dbReference>
<dbReference type="GO" id="GO:0009328">
    <property type="term" value="C:phenylalanine-tRNA ligase complex"/>
    <property type="evidence" value="ECO:0007669"/>
    <property type="project" value="TreeGrafter"/>
</dbReference>
<dbReference type="Gene3D" id="3.50.40.10">
    <property type="entry name" value="Phenylalanyl-trna Synthetase, Chain B, domain 3"/>
    <property type="match status" value="1"/>
</dbReference>
<dbReference type="PANTHER" id="PTHR10947:SF0">
    <property type="entry name" value="PHENYLALANINE--TRNA LIGASE BETA SUBUNIT"/>
    <property type="match status" value="1"/>
</dbReference>